<feature type="region of interest" description="Disordered" evidence="1">
    <location>
        <begin position="1"/>
        <end position="24"/>
    </location>
</feature>
<comment type="caution">
    <text evidence="2">The sequence shown here is derived from an EMBL/GenBank/DDBJ whole genome shotgun (WGS) entry which is preliminary data.</text>
</comment>
<dbReference type="Proteomes" id="UP001148018">
    <property type="component" value="Unassembled WGS sequence"/>
</dbReference>
<accession>A0A9Q0ERC8</accession>
<dbReference type="EMBL" id="JANIIK010000036">
    <property type="protein sequence ID" value="KAJ3612030.1"/>
    <property type="molecule type" value="Genomic_DNA"/>
</dbReference>
<sequence length="84" mass="9162">MGKEGVSCRLQGSEGRKKGKSTHQHGLSITTFVCWSADFPIFTLVASLAFRGPPSRRRSGSPVGSSDPERPHGAPRQKRSIGRW</sequence>
<name>A0A9Q0ERC8_9TELE</name>
<keyword evidence="3" id="KW-1185">Reference proteome</keyword>
<gene>
    <name evidence="2" type="ORF">NHX12_020307</name>
</gene>
<reference evidence="2" key="1">
    <citation type="submission" date="2022-07" db="EMBL/GenBank/DDBJ databases">
        <title>Chromosome-level genome of Muraenolepis orangiensis.</title>
        <authorList>
            <person name="Kim J."/>
        </authorList>
    </citation>
    <scope>NUCLEOTIDE SEQUENCE</scope>
    <source>
        <strain evidence="2">KU_S4_2022</strain>
        <tissue evidence="2">Muscle</tissue>
    </source>
</reference>
<dbReference type="AlphaFoldDB" id="A0A9Q0ERC8"/>
<feature type="region of interest" description="Disordered" evidence="1">
    <location>
        <begin position="51"/>
        <end position="84"/>
    </location>
</feature>
<organism evidence="2 3">
    <name type="scientific">Muraenolepis orangiensis</name>
    <name type="common">Patagonian moray cod</name>
    <dbReference type="NCBI Taxonomy" id="630683"/>
    <lineage>
        <taxon>Eukaryota</taxon>
        <taxon>Metazoa</taxon>
        <taxon>Chordata</taxon>
        <taxon>Craniata</taxon>
        <taxon>Vertebrata</taxon>
        <taxon>Euteleostomi</taxon>
        <taxon>Actinopterygii</taxon>
        <taxon>Neopterygii</taxon>
        <taxon>Teleostei</taxon>
        <taxon>Neoteleostei</taxon>
        <taxon>Acanthomorphata</taxon>
        <taxon>Zeiogadaria</taxon>
        <taxon>Gadariae</taxon>
        <taxon>Gadiformes</taxon>
        <taxon>Muraenolepidoidei</taxon>
        <taxon>Muraenolepididae</taxon>
        <taxon>Muraenolepis</taxon>
    </lineage>
</organism>
<evidence type="ECO:0000313" key="3">
    <source>
        <dbReference type="Proteomes" id="UP001148018"/>
    </source>
</evidence>
<evidence type="ECO:0000313" key="2">
    <source>
        <dbReference type="EMBL" id="KAJ3612030.1"/>
    </source>
</evidence>
<feature type="compositionally biased region" description="Basic residues" evidence="1">
    <location>
        <begin position="73"/>
        <end position="84"/>
    </location>
</feature>
<proteinExistence type="predicted"/>
<evidence type="ECO:0000256" key="1">
    <source>
        <dbReference type="SAM" id="MobiDB-lite"/>
    </source>
</evidence>
<protein>
    <submittedName>
        <fullName evidence="2">Uncharacterized protein</fullName>
    </submittedName>
</protein>